<feature type="transmembrane region" description="Helical" evidence="7">
    <location>
        <begin position="15"/>
        <end position="36"/>
    </location>
</feature>
<feature type="transmembrane region" description="Helical" evidence="7">
    <location>
        <begin position="150"/>
        <end position="176"/>
    </location>
</feature>
<dbReference type="EMBL" id="RJSE01000008">
    <property type="protein sequence ID" value="RNL61233.1"/>
    <property type="molecule type" value="Genomic_DNA"/>
</dbReference>
<evidence type="ECO:0000313" key="10">
    <source>
        <dbReference type="Proteomes" id="UP000267128"/>
    </source>
</evidence>
<keyword evidence="2 7" id="KW-0812">Transmembrane</keyword>
<evidence type="ECO:0000256" key="3">
    <source>
        <dbReference type="ARBA" id="ARBA00022989"/>
    </source>
</evidence>
<evidence type="ECO:0000256" key="6">
    <source>
        <dbReference type="ARBA" id="ARBA00023136"/>
    </source>
</evidence>
<dbReference type="GO" id="GO:0006643">
    <property type="term" value="P:membrane lipid metabolic process"/>
    <property type="evidence" value="ECO:0007669"/>
    <property type="project" value="TreeGrafter"/>
</dbReference>
<dbReference type="GO" id="GO:0008610">
    <property type="term" value="P:lipid biosynthetic process"/>
    <property type="evidence" value="ECO:0007669"/>
    <property type="project" value="InterPro"/>
</dbReference>
<dbReference type="InterPro" id="IPR051689">
    <property type="entry name" value="Sterol_desaturase/TMEM195"/>
</dbReference>
<evidence type="ECO:0000256" key="4">
    <source>
        <dbReference type="ARBA" id="ARBA00023002"/>
    </source>
</evidence>
<accession>A0A3N0CDZ9</accession>
<dbReference type="RefSeq" id="WP_123228945.1">
    <property type="nucleotide sequence ID" value="NZ_RJSE01000008.1"/>
</dbReference>
<feature type="domain" description="Fatty acid hydroxylase" evidence="8">
    <location>
        <begin position="97"/>
        <end position="230"/>
    </location>
</feature>
<protein>
    <submittedName>
        <fullName evidence="9">Sterol desaturase family protein</fullName>
    </submittedName>
</protein>
<proteinExistence type="predicted"/>
<dbReference type="PANTHER" id="PTHR21624:SF1">
    <property type="entry name" value="ALKYLGLYCEROL MONOOXYGENASE"/>
    <property type="match status" value="1"/>
</dbReference>
<dbReference type="OrthoDB" id="9770329at2"/>
<sequence>MNDLHELLDPMKNPVTYAVPFFLLTILIELAALKWLDHDDAATVTGYNGKDARTSMGMGAISLVFSLALKVGSFLVYIVVFEQLAPWTLPTDTWWYWVLLIAGVDLAFYASHRFVHRVNIGWAAHQAHHSSEYMNFATALRQKWNPWFEFVFWLPLPFLGFAPWTIYVAFGFNLIYQFFTHTELIGKLWRPIEFVMNTPSHHRVHHGSDPEYLDKNYAGILIIWDRMFGTFVAEKQRPTYGLTKPVNTHNMIKLQYGDYAQIVRNVRASRSFRDRLGYLFGPPGWEPSAKSR</sequence>
<dbReference type="AlphaFoldDB" id="A0A3N0CDZ9"/>
<reference evidence="9 10" key="1">
    <citation type="submission" date="2018-11" db="EMBL/GenBank/DDBJ databases">
        <authorList>
            <person name="Li F."/>
        </authorList>
    </citation>
    <scope>NUCLEOTIDE SEQUENCE [LARGE SCALE GENOMIC DNA]</scope>
    <source>
        <strain evidence="9 10">Gsoil 097</strain>
    </source>
</reference>
<evidence type="ECO:0000313" key="9">
    <source>
        <dbReference type="EMBL" id="RNL61233.1"/>
    </source>
</evidence>
<evidence type="ECO:0000256" key="7">
    <source>
        <dbReference type="SAM" id="Phobius"/>
    </source>
</evidence>
<dbReference type="Proteomes" id="UP000267128">
    <property type="component" value="Unassembled WGS sequence"/>
</dbReference>
<comment type="caution">
    <text evidence="9">The sequence shown here is derived from an EMBL/GenBank/DDBJ whole genome shotgun (WGS) entry which is preliminary data.</text>
</comment>
<evidence type="ECO:0000256" key="2">
    <source>
        <dbReference type="ARBA" id="ARBA00022692"/>
    </source>
</evidence>
<dbReference type="GO" id="GO:0005506">
    <property type="term" value="F:iron ion binding"/>
    <property type="evidence" value="ECO:0007669"/>
    <property type="project" value="InterPro"/>
</dbReference>
<dbReference type="PANTHER" id="PTHR21624">
    <property type="entry name" value="STEROL DESATURASE-RELATED PROTEIN"/>
    <property type="match status" value="1"/>
</dbReference>
<dbReference type="GO" id="GO:0012505">
    <property type="term" value="C:endomembrane system"/>
    <property type="evidence" value="ECO:0007669"/>
    <property type="project" value="UniProtKB-SubCell"/>
</dbReference>
<dbReference type="InterPro" id="IPR006694">
    <property type="entry name" value="Fatty_acid_hydroxylase"/>
</dbReference>
<dbReference type="GO" id="GO:0016020">
    <property type="term" value="C:membrane"/>
    <property type="evidence" value="ECO:0007669"/>
    <property type="project" value="GOC"/>
</dbReference>
<organism evidence="9 10">
    <name type="scientific">Nocardioides marmoriginsengisoli</name>
    <dbReference type="NCBI Taxonomy" id="661483"/>
    <lineage>
        <taxon>Bacteria</taxon>
        <taxon>Bacillati</taxon>
        <taxon>Actinomycetota</taxon>
        <taxon>Actinomycetes</taxon>
        <taxon>Propionibacteriales</taxon>
        <taxon>Nocardioidaceae</taxon>
        <taxon>Nocardioides</taxon>
    </lineage>
</organism>
<keyword evidence="6 7" id="KW-0472">Membrane</keyword>
<keyword evidence="4" id="KW-0560">Oxidoreductase</keyword>
<dbReference type="GO" id="GO:0050479">
    <property type="term" value="F:glyceryl-ether monooxygenase activity"/>
    <property type="evidence" value="ECO:0007669"/>
    <property type="project" value="TreeGrafter"/>
</dbReference>
<feature type="transmembrane region" description="Helical" evidence="7">
    <location>
        <begin position="93"/>
        <end position="110"/>
    </location>
</feature>
<evidence type="ECO:0000256" key="5">
    <source>
        <dbReference type="ARBA" id="ARBA00023098"/>
    </source>
</evidence>
<evidence type="ECO:0000259" key="8">
    <source>
        <dbReference type="Pfam" id="PF04116"/>
    </source>
</evidence>
<gene>
    <name evidence="9" type="ORF">EFK50_17860</name>
</gene>
<keyword evidence="5" id="KW-0443">Lipid metabolism</keyword>
<comment type="subcellular location">
    <subcellularLocation>
        <location evidence="1">Endomembrane system</location>
        <topology evidence="1">Multi-pass membrane protein</topology>
    </subcellularLocation>
</comment>
<dbReference type="Pfam" id="PF04116">
    <property type="entry name" value="FA_hydroxylase"/>
    <property type="match status" value="1"/>
</dbReference>
<keyword evidence="3 7" id="KW-1133">Transmembrane helix</keyword>
<keyword evidence="10" id="KW-1185">Reference proteome</keyword>
<feature type="transmembrane region" description="Helical" evidence="7">
    <location>
        <begin position="57"/>
        <end position="81"/>
    </location>
</feature>
<name>A0A3N0CDZ9_9ACTN</name>
<evidence type="ECO:0000256" key="1">
    <source>
        <dbReference type="ARBA" id="ARBA00004127"/>
    </source>
</evidence>